<keyword evidence="5" id="KW-1185">Reference proteome</keyword>
<evidence type="ECO:0000256" key="2">
    <source>
        <dbReference type="ARBA" id="ARBA00022803"/>
    </source>
</evidence>
<feature type="repeat" description="TPR" evidence="3">
    <location>
        <begin position="88"/>
        <end position="121"/>
    </location>
</feature>
<dbReference type="PROSITE" id="PS50005">
    <property type="entry name" value="TPR"/>
    <property type="match status" value="3"/>
</dbReference>
<proteinExistence type="predicted"/>
<dbReference type="PANTHER" id="PTHR45586">
    <property type="entry name" value="TPR REPEAT-CONTAINING PROTEIN PA4667"/>
    <property type="match status" value="1"/>
</dbReference>
<dbReference type="RefSeq" id="WP_005942551.1">
    <property type="nucleotide sequence ID" value="NZ_KB890346.1"/>
</dbReference>
<dbReference type="Gene3D" id="1.25.40.10">
    <property type="entry name" value="Tetratricopeptide repeat domain"/>
    <property type="match status" value="4"/>
</dbReference>
<dbReference type="InterPro" id="IPR051012">
    <property type="entry name" value="CellSynth/LPSAsmb/PSIAsmb"/>
</dbReference>
<dbReference type="STRING" id="1121098.HMPREF1534_02857"/>
<dbReference type="PROSITE" id="PS51257">
    <property type="entry name" value="PROKAR_LIPOPROTEIN"/>
    <property type="match status" value="1"/>
</dbReference>
<organism evidence="4 5">
    <name type="scientific">Phocaeicola massiliensis B84634 = Timone 84634 = DSM 17679 = JCM 13223</name>
    <dbReference type="NCBI Taxonomy" id="1121098"/>
    <lineage>
        <taxon>Bacteria</taxon>
        <taxon>Pseudomonadati</taxon>
        <taxon>Bacteroidota</taxon>
        <taxon>Bacteroidia</taxon>
        <taxon>Bacteroidales</taxon>
        <taxon>Bacteroidaceae</taxon>
        <taxon>Phocaeicola</taxon>
    </lineage>
</organism>
<reference evidence="4 5" key="1">
    <citation type="submission" date="2013-04" db="EMBL/GenBank/DDBJ databases">
        <title>The Genome Sequence of Bacteroides massiliensis DSM 17679.</title>
        <authorList>
            <consortium name="The Broad Institute Genomics Platform"/>
            <person name="Earl A."/>
            <person name="Ward D."/>
            <person name="Feldgarden M."/>
            <person name="Gevers D."/>
            <person name="Martens E."/>
            <person name="Fenner L."/>
            <person name="Roux V."/>
            <person name="Mallet M.N."/>
            <person name="Raoult D."/>
            <person name="Walker B."/>
            <person name="Young S."/>
            <person name="Zeng Q."/>
            <person name="Gargeya S."/>
            <person name="Fitzgerald M."/>
            <person name="Haas B."/>
            <person name="Abouelleil A."/>
            <person name="Allen A.W."/>
            <person name="Alvarado L."/>
            <person name="Arachchi H.M."/>
            <person name="Berlin A.M."/>
            <person name="Chapman S.B."/>
            <person name="Gainer-Dewar J."/>
            <person name="Goldberg J."/>
            <person name="Griggs A."/>
            <person name="Gujja S."/>
            <person name="Hansen M."/>
            <person name="Howarth C."/>
            <person name="Imamovic A."/>
            <person name="Ireland A."/>
            <person name="Larimer J."/>
            <person name="McCowan C."/>
            <person name="Murphy C."/>
            <person name="Pearson M."/>
            <person name="Poon T.W."/>
            <person name="Priest M."/>
            <person name="Roberts A."/>
            <person name="Saif S."/>
            <person name="Shea T."/>
            <person name="Sisk P."/>
            <person name="Sykes S."/>
            <person name="Wortman J."/>
            <person name="Nusbaum C."/>
            <person name="Birren B."/>
        </authorList>
    </citation>
    <scope>NUCLEOTIDE SEQUENCE [LARGE SCALE GENOMIC DNA]</scope>
    <source>
        <strain evidence="5">B84634 / Timone 84634 / DSM 17679 / JCM 13223</strain>
    </source>
</reference>
<dbReference type="EMBL" id="AQHY01000032">
    <property type="protein sequence ID" value="EOA53564.1"/>
    <property type="molecule type" value="Genomic_DNA"/>
</dbReference>
<dbReference type="SUPFAM" id="SSF48452">
    <property type="entry name" value="TPR-like"/>
    <property type="match status" value="2"/>
</dbReference>
<dbReference type="InterPro" id="IPR011990">
    <property type="entry name" value="TPR-like_helical_dom_sf"/>
</dbReference>
<dbReference type="InterPro" id="IPR019734">
    <property type="entry name" value="TPR_rpt"/>
</dbReference>
<name>U6RAA5_9BACT</name>
<dbReference type="Pfam" id="PF14559">
    <property type="entry name" value="TPR_19"/>
    <property type="match status" value="1"/>
</dbReference>
<sequence>MNNRQTTKRYLPLLWLCLVALLMSCGTMRKASSSQKTPAEEQKDPLTPEQRRKYDYFFLEALRMKEKGDLDAAFEMYSHCLDIYPQGAATLYEIAKFYMFLNQPDKGERALKEAVAADPNNYWYNQTLAAYYQNKGEAAKAIYVYEDMVSHFPKRLEPLMSLVDLYNRTKDYQQVINTLNRLEERDGKSEAISMEKFRMYLAMDNDEQAFTEIENLAKEYPYDMRYLTILGDVYMNNGKEEEAYSIFQKVLKEEPGYAPAMLSMATYYEKKGEDSLYQAQLDSILLNDRVESNTKMNIMRQLILRSEQTDKDSIKIAGLFNSMLERKQENADIAMLAAQYLLTKKMDKESVPVLHKVLEIDPENIPARLQLLSFAIREQDMDEVIALCTPALEYTPETLEFYYYLGLAYHQKEQPDEALEVFKKGVNQVNEKSDKNIVSDFYAIMGDLYHIKKMNVEAYAAYDSALVYKEDNIGALNNYAYYLSVEREHLDKAEEMSYRTVKAEPTNGTYLDTYAWILFEKGKYAEARIYIDQAMQNEGDKSSVVVEHCGDIYYMSGEKEKALEYWRQAEKLANEPPQEGSEPRDEKELKLLKKKIAQKKYFAE</sequence>
<keyword evidence="2 3" id="KW-0802">TPR repeat</keyword>
<dbReference type="Pfam" id="PF13181">
    <property type="entry name" value="TPR_8"/>
    <property type="match status" value="1"/>
</dbReference>
<feature type="repeat" description="TPR" evidence="3">
    <location>
        <begin position="224"/>
        <end position="257"/>
    </location>
</feature>
<comment type="caution">
    <text evidence="4">The sequence shown here is derived from an EMBL/GenBank/DDBJ whole genome shotgun (WGS) entry which is preliminary data.</text>
</comment>
<dbReference type="PANTHER" id="PTHR45586:SF1">
    <property type="entry name" value="LIPOPOLYSACCHARIDE ASSEMBLY PROTEIN B"/>
    <property type="match status" value="1"/>
</dbReference>
<dbReference type="Proteomes" id="UP000017831">
    <property type="component" value="Unassembled WGS sequence"/>
</dbReference>
<keyword evidence="1" id="KW-0677">Repeat</keyword>
<dbReference type="GeneID" id="60061249"/>
<gene>
    <name evidence="4" type="ORF">HMPREF1534_02857</name>
</gene>
<accession>U6RAA5</accession>
<dbReference type="OrthoDB" id="9814220at2"/>
<dbReference type="SMART" id="SM00028">
    <property type="entry name" value="TPR"/>
    <property type="match status" value="7"/>
</dbReference>
<dbReference type="AlphaFoldDB" id="U6RAA5"/>
<evidence type="ECO:0000256" key="3">
    <source>
        <dbReference type="PROSITE-ProRule" id="PRU00339"/>
    </source>
</evidence>
<protein>
    <submittedName>
        <fullName evidence="4">Uncharacterized protein</fullName>
    </submittedName>
</protein>
<feature type="repeat" description="TPR" evidence="3">
    <location>
        <begin position="399"/>
        <end position="432"/>
    </location>
</feature>
<evidence type="ECO:0000313" key="5">
    <source>
        <dbReference type="Proteomes" id="UP000017831"/>
    </source>
</evidence>
<dbReference type="Pfam" id="PF13432">
    <property type="entry name" value="TPR_16"/>
    <property type="match status" value="1"/>
</dbReference>
<evidence type="ECO:0000313" key="4">
    <source>
        <dbReference type="EMBL" id="EOA53564.1"/>
    </source>
</evidence>
<dbReference type="HOGENOM" id="CLU_007251_3_1_10"/>
<evidence type="ECO:0000256" key="1">
    <source>
        <dbReference type="ARBA" id="ARBA00022737"/>
    </source>
</evidence>
<dbReference type="PATRIC" id="fig|1121098.3.peg.2897"/>
<dbReference type="eggNOG" id="COG0457">
    <property type="taxonomic scope" value="Bacteria"/>
</dbReference>
<dbReference type="SUPFAM" id="SSF81901">
    <property type="entry name" value="HCP-like"/>
    <property type="match status" value="1"/>
</dbReference>